<dbReference type="PATRIC" id="fig|1053205.3.peg.5693"/>
<evidence type="ECO:0000313" key="1">
    <source>
        <dbReference type="EMBL" id="EOO11370.1"/>
    </source>
</evidence>
<protein>
    <submittedName>
        <fullName evidence="1">Uncharacterized protein</fullName>
    </submittedName>
</protein>
<sequence length="77" mass="9341">MSTNDTMLKLIPHIAKHMSVIRHHQEWIKNNPDEKEEIKNRTKVINAEKEQIEMMDFLIRLRQSIEETNEEWNEKQA</sequence>
<dbReference type="AlphaFoldDB" id="R8CIP3"/>
<proteinExistence type="predicted"/>
<dbReference type="EMBL" id="AHDZ01000070">
    <property type="protein sequence ID" value="EOO11370.1"/>
    <property type="molecule type" value="Genomic_DNA"/>
</dbReference>
<accession>R8CIP3</accession>
<evidence type="ECO:0000313" key="2">
    <source>
        <dbReference type="Proteomes" id="UP000014003"/>
    </source>
</evidence>
<name>R8CIP3_BACCE</name>
<dbReference type="HOGENOM" id="CLU_2630562_0_0_9"/>
<dbReference type="Proteomes" id="UP000014003">
    <property type="component" value="Unassembled WGS sequence"/>
</dbReference>
<gene>
    <name evidence="1" type="ORF">IGA_05633</name>
</gene>
<organism evidence="1 2">
    <name type="scientific">Bacillus cereus HuA3-9</name>
    <dbReference type="NCBI Taxonomy" id="1053205"/>
    <lineage>
        <taxon>Bacteria</taxon>
        <taxon>Bacillati</taxon>
        <taxon>Bacillota</taxon>
        <taxon>Bacilli</taxon>
        <taxon>Bacillales</taxon>
        <taxon>Bacillaceae</taxon>
        <taxon>Bacillus</taxon>
        <taxon>Bacillus cereus group</taxon>
    </lineage>
</organism>
<comment type="caution">
    <text evidence="1">The sequence shown here is derived from an EMBL/GenBank/DDBJ whole genome shotgun (WGS) entry which is preliminary data.</text>
</comment>
<reference evidence="1 2" key="1">
    <citation type="submission" date="2012-12" db="EMBL/GenBank/DDBJ databases">
        <title>The Genome Sequence of Bacillus cereus HuA3-9.</title>
        <authorList>
            <consortium name="The Broad Institute Genome Sequencing Platform"/>
            <consortium name="The Broad Institute Genome Sequencing Center for Infectious Disease"/>
            <person name="Feldgarden M."/>
            <person name="Van der Auwera G.A."/>
            <person name="Mahillon J."/>
            <person name="Duprez V."/>
            <person name="Timmery S."/>
            <person name="Mattelet C."/>
            <person name="Dierick K."/>
            <person name="Sun M."/>
            <person name="Yu Z."/>
            <person name="Zhu L."/>
            <person name="Hu X."/>
            <person name="Shank E.B."/>
            <person name="Swiecicka I."/>
            <person name="Hansen B.M."/>
            <person name="Andrup L."/>
            <person name="Walker B."/>
            <person name="Young S.K."/>
            <person name="Zeng Q."/>
            <person name="Gargeya S."/>
            <person name="Fitzgerald M."/>
            <person name="Haas B."/>
            <person name="Abouelleil A."/>
            <person name="Alvarado L."/>
            <person name="Arachchi H.M."/>
            <person name="Berlin A.M."/>
            <person name="Chapman S.B."/>
            <person name="Dewar J."/>
            <person name="Goldberg J."/>
            <person name="Griggs A."/>
            <person name="Gujja S."/>
            <person name="Hansen M."/>
            <person name="Howarth C."/>
            <person name="Imamovic A."/>
            <person name="Larimer J."/>
            <person name="McCowan C."/>
            <person name="Murphy C."/>
            <person name="Neiman D."/>
            <person name="Pearson M."/>
            <person name="Priest M."/>
            <person name="Roberts A."/>
            <person name="Saif S."/>
            <person name="Shea T."/>
            <person name="Sisk P."/>
            <person name="Sykes S."/>
            <person name="Wortman J."/>
            <person name="Nusbaum C."/>
            <person name="Birren B."/>
        </authorList>
    </citation>
    <scope>NUCLEOTIDE SEQUENCE [LARGE SCALE GENOMIC DNA]</scope>
    <source>
        <strain evidence="1 2">HuA3-9</strain>
    </source>
</reference>
<dbReference type="RefSeq" id="WP_016094866.1">
    <property type="nucleotide sequence ID" value="NZ_KB976126.1"/>
</dbReference>